<dbReference type="Proteomes" id="UP000196475">
    <property type="component" value="Unassembled WGS sequence"/>
</dbReference>
<dbReference type="InterPro" id="IPR041490">
    <property type="entry name" value="KstR2_TetR_C"/>
</dbReference>
<protein>
    <submittedName>
        <fullName evidence="4">TetR family transcriptional regulator</fullName>
    </submittedName>
</protein>
<comment type="caution">
    <text evidence="4">The sequence shown here is derived from an EMBL/GenBank/DDBJ whole genome shotgun (WGS) entry which is preliminary data.</text>
</comment>
<dbReference type="PANTHER" id="PTHR30055">
    <property type="entry name" value="HTH-TYPE TRANSCRIPTIONAL REGULATOR RUTR"/>
    <property type="match status" value="1"/>
</dbReference>
<dbReference type="EMBL" id="LZRT01000113">
    <property type="protein sequence ID" value="OUM85032.1"/>
    <property type="molecule type" value="Genomic_DNA"/>
</dbReference>
<evidence type="ECO:0000259" key="3">
    <source>
        <dbReference type="PROSITE" id="PS50977"/>
    </source>
</evidence>
<dbReference type="AlphaFoldDB" id="A0A1Y3PCJ0"/>
<proteinExistence type="predicted"/>
<reference evidence="5" key="1">
    <citation type="submission" date="2016-06" db="EMBL/GenBank/DDBJ databases">
        <authorList>
            <person name="Nascimento L."/>
            <person name="Pereira R.V."/>
            <person name="Martins L.F."/>
            <person name="Quaggio R.B."/>
            <person name="Silva A.M."/>
            <person name="Setubal J.C."/>
        </authorList>
    </citation>
    <scope>NUCLEOTIDE SEQUENCE [LARGE SCALE GENOMIC DNA]</scope>
</reference>
<sequence length="214" mass="25035">MPHKPVTVQSTVKDPELVQQRRRQIVAAAVKLFQDKGFHKTTTREIAREAGFSIGTLYEYIESKEDVLYLVCQYIHDRVEERLREMLPAGDTARRTLEKAITAYFQVMDEMQGEVLLIYQEAQSLAPEALRHVLQREEEITAIFADILRRGLEDGTLSVPEENIPLFAHDIIVLGEMWAFRRWALRRRYTLESYTQHQLSLLLPKKPDERREEP</sequence>
<evidence type="ECO:0000256" key="1">
    <source>
        <dbReference type="ARBA" id="ARBA00023125"/>
    </source>
</evidence>
<dbReference type="PANTHER" id="PTHR30055:SF226">
    <property type="entry name" value="HTH-TYPE TRANSCRIPTIONAL REGULATOR PKSA"/>
    <property type="match status" value="1"/>
</dbReference>
<dbReference type="InterPro" id="IPR009057">
    <property type="entry name" value="Homeodomain-like_sf"/>
</dbReference>
<dbReference type="GO" id="GO:0000976">
    <property type="term" value="F:transcription cis-regulatory region binding"/>
    <property type="evidence" value="ECO:0007669"/>
    <property type="project" value="TreeGrafter"/>
</dbReference>
<dbReference type="Gene3D" id="1.10.10.60">
    <property type="entry name" value="Homeodomain-like"/>
    <property type="match status" value="1"/>
</dbReference>
<dbReference type="InterPro" id="IPR050109">
    <property type="entry name" value="HTH-type_TetR-like_transc_reg"/>
</dbReference>
<organism evidence="4 5">
    <name type="scientific">Bacillus thermozeamaize</name>
    <dbReference type="NCBI Taxonomy" id="230954"/>
    <lineage>
        <taxon>Bacteria</taxon>
        <taxon>Bacillati</taxon>
        <taxon>Bacillota</taxon>
        <taxon>Bacilli</taxon>
        <taxon>Bacillales</taxon>
        <taxon>Bacillaceae</taxon>
        <taxon>Bacillus</taxon>
    </lineage>
</organism>
<accession>A0A1Y3PCJ0</accession>
<evidence type="ECO:0000313" key="5">
    <source>
        <dbReference type="Proteomes" id="UP000196475"/>
    </source>
</evidence>
<dbReference type="Pfam" id="PF00440">
    <property type="entry name" value="TetR_N"/>
    <property type="match status" value="1"/>
</dbReference>
<evidence type="ECO:0000256" key="2">
    <source>
        <dbReference type="PROSITE-ProRule" id="PRU00335"/>
    </source>
</evidence>
<dbReference type="PROSITE" id="PS50977">
    <property type="entry name" value="HTH_TETR_2"/>
    <property type="match status" value="1"/>
</dbReference>
<keyword evidence="1 2" id="KW-0238">DNA-binding</keyword>
<dbReference type="InterPro" id="IPR001647">
    <property type="entry name" value="HTH_TetR"/>
</dbReference>
<dbReference type="GO" id="GO:0003700">
    <property type="term" value="F:DNA-binding transcription factor activity"/>
    <property type="evidence" value="ECO:0007669"/>
    <property type="project" value="TreeGrafter"/>
</dbReference>
<dbReference type="InterPro" id="IPR036271">
    <property type="entry name" value="Tet_transcr_reg_TetR-rel_C_sf"/>
</dbReference>
<evidence type="ECO:0000313" key="4">
    <source>
        <dbReference type="EMBL" id="OUM85032.1"/>
    </source>
</evidence>
<dbReference type="SUPFAM" id="SSF48498">
    <property type="entry name" value="Tetracyclin repressor-like, C-terminal domain"/>
    <property type="match status" value="1"/>
</dbReference>
<feature type="domain" description="HTH tetR-type" evidence="3">
    <location>
        <begin position="19"/>
        <end position="79"/>
    </location>
</feature>
<dbReference type="PRINTS" id="PR00455">
    <property type="entry name" value="HTHTETR"/>
</dbReference>
<dbReference type="SUPFAM" id="SSF46689">
    <property type="entry name" value="Homeodomain-like"/>
    <property type="match status" value="1"/>
</dbReference>
<dbReference type="Pfam" id="PF17932">
    <property type="entry name" value="TetR_C_24"/>
    <property type="match status" value="1"/>
</dbReference>
<dbReference type="Gene3D" id="1.10.357.10">
    <property type="entry name" value="Tetracycline Repressor, domain 2"/>
    <property type="match status" value="1"/>
</dbReference>
<name>A0A1Y3PCJ0_9BACI</name>
<feature type="DNA-binding region" description="H-T-H motif" evidence="2">
    <location>
        <begin position="42"/>
        <end position="61"/>
    </location>
</feature>
<gene>
    <name evidence="4" type="ORF">BAA01_09980</name>
</gene>